<dbReference type="InterPro" id="IPR029033">
    <property type="entry name" value="His_PPase_superfam"/>
</dbReference>
<comment type="caution">
    <text evidence="3">The sequence shown here is derived from an EMBL/GenBank/DDBJ whole genome shotgun (WGS) entry which is preliminary data.</text>
</comment>
<evidence type="ECO:0000256" key="1">
    <source>
        <dbReference type="PIRSR" id="PIRSR613078-1"/>
    </source>
</evidence>
<dbReference type="GO" id="GO:0016791">
    <property type="term" value="F:phosphatase activity"/>
    <property type="evidence" value="ECO:0007669"/>
    <property type="project" value="TreeGrafter"/>
</dbReference>
<protein>
    <submittedName>
        <fullName evidence="3">Putative phosphoglycerate mutase</fullName>
        <ecNumber evidence="3">5.4.2.12</ecNumber>
    </submittedName>
</protein>
<dbReference type="InterPro" id="IPR013078">
    <property type="entry name" value="His_Pase_superF_clade-1"/>
</dbReference>
<dbReference type="GO" id="GO:0005524">
    <property type="term" value="F:ATP binding"/>
    <property type="evidence" value="ECO:0007669"/>
    <property type="project" value="InterPro"/>
</dbReference>
<sequence>MTPRDAASLPLLYLCRHGQTDWNADGRLQGQSDIPLNSTGRAQASRNGTYLRNVLGEAAATFDFVSSPMGRASETMRIIRRTLRLPEDDFRRDERLREIHFGDWQGFTLAEVKARDPAGLATRKRDKWNFVPPGEGAENYSGLSARVAPVFEALDRPTIMTAHGGITRAFLCLYGGVSEVRAAQEDIHQDRILRVERGILAWV</sequence>
<organism evidence="3 4">
    <name type="scientific">Aureimonas pseudogalii</name>
    <dbReference type="NCBI Taxonomy" id="1744844"/>
    <lineage>
        <taxon>Bacteria</taxon>
        <taxon>Pseudomonadati</taxon>
        <taxon>Pseudomonadota</taxon>
        <taxon>Alphaproteobacteria</taxon>
        <taxon>Hyphomicrobiales</taxon>
        <taxon>Aurantimonadaceae</taxon>
        <taxon>Aureimonas</taxon>
    </lineage>
</organism>
<dbReference type="InterPro" id="IPR050275">
    <property type="entry name" value="PGM_Phosphatase"/>
</dbReference>
<dbReference type="InterPro" id="IPR001345">
    <property type="entry name" value="PG/BPGM_mutase_AS"/>
</dbReference>
<dbReference type="PROSITE" id="PS00175">
    <property type="entry name" value="PG_MUTASE"/>
    <property type="match status" value="1"/>
</dbReference>
<gene>
    <name evidence="3" type="ORF">GGR04_002687</name>
</gene>
<dbReference type="SUPFAM" id="SSF53254">
    <property type="entry name" value="Phosphoglycerate mutase-like"/>
    <property type="match status" value="1"/>
</dbReference>
<proteinExistence type="predicted"/>
<dbReference type="Proteomes" id="UP000542776">
    <property type="component" value="Unassembled WGS sequence"/>
</dbReference>
<dbReference type="PIRSF" id="PIRSF000709">
    <property type="entry name" value="6PFK_2-Ptase"/>
    <property type="match status" value="1"/>
</dbReference>
<dbReference type="InterPro" id="IPR003094">
    <property type="entry name" value="6Pfruct_kin"/>
</dbReference>
<dbReference type="PANTHER" id="PTHR48100:SF59">
    <property type="entry name" value="ADENOSYLCOBALAMIN_ALPHA-RIBAZOLE PHOSPHATASE"/>
    <property type="match status" value="1"/>
</dbReference>
<evidence type="ECO:0000256" key="2">
    <source>
        <dbReference type="PIRSR" id="PIRSR613078-2"/>
    </source>
</evidence>
<dbReference type="PANTHER" id="PTHR48100">
    <property type="entry name" value="BROAD-SPECIFICITY PHOSPHATASE YOR283W-RELATED"/>
    <property type="match status" value="1"/>
</dbReference>
<evidence type="ECO:0000313" key="4">
    <source>
        <dbReference type="Proteomes" id="UP000542776"/>
    </source>
</evidence>
<accession>A0A7W6H5B6</accession>
<dbReference type="EMBL" id="JACIEK010000006">
    <property type="protein sequence ID" value="MBB3998839.1"/>
    <property type="molecule type" value="Genomic_DNA"/>
</dbReference>
<dbReference type="RefSeq" id="WP_183200355.1">
    <property type="nucleotide sequence ID" value="NZ_JACIEK010000006.1"/>
</dbReference>
<feature type="binding site" evidence="2">
    <location>
        <position position="71"/>
    </location>
    <ligand>
        <name>substrate</name>
    </ligand>
</feature>
<feature type="active site" description="Tele-phosphohistidine intermediate" evidence="1">
    <location>
        <position position="17"/>
    </location>
</feature>
<dbReference type="GO" id="GO:0006003">
    <property type="term" value="P:fructose 2,6-bisphosphate metabolic process"/>
    <property type="evidence" value="ECO:0007669"/>
    <property type="project" value="InterPro"/>
</dbReference>
<reference evidence="3 4" key="1">
    <citation type="submission" date="2020-08" db="EMBL/GenBank/DDBJ databases">
        <title>Genomic Encyclopedia of Type Strains, Phase IV (KMG-IV): sequencing the most valuable type-strain genomes for metagenomic binning, comparative biology and taxonomic classification.</title>
        <authorList>
            <person name="Goeker M."/>
        </authorList>
    </citation>
    <scope>NUCLEOTIDE SEQUENCE [LARGE SCALE GENOMIC DNA]</scope>
    <source>
        <strain evidence="3 4">DSM 102238</strain>
    </source>
</reference>
<dbReference type="CDD" id="cd07067">
    <property type="entry name" value="HP_PGM_like"/>
    <property type="match status" value="1"/>
</dbReference>
<keyword evidence="3" id="KW-0413">Isomerase</keyword>
<dbReference type="AlphaFoldDB" id="A0A7W6H5B6"/>
<feature type="binding site" evidence="2">
    <location>
        <begin position="16"/>
        <end position="23"/>
    </location>
    <ligand>
        <name>substrate</name>
    </ligand>
</feature>
<evidence type="ECO:0000313" key="3">
    <source>
        <dbReference type="EMBL" id="MBB3998839.1"/>
    </source>
</evidence>
<dbReference type="GO" id="GO:0005737">
    <property type="term" value="C:cytoplasm"/>
    <property type="evidence" value="ECO:0007669"/>
    <property type="project" value="TreeGrafter"/>
</dbReference>
<dbReference type="EC" id="5.4.2.12" evidence="3"/>
<keyword evidence="4" id="KW-1185">Reference proteome</keyword>
<dbReference type="PRINTS" id="PR00991">
    <property type="entry name" value="6PFRUCTKNASE"/>
</dbReference>
<dbReference type="SMART" id="SM00855">
    <property type="entry name" value="PGAM"/>
    <property type="match status" value="1"/>
</dbReference>
<dbReference type="Pfam" id="PF00300">
    <property type="entry name" value="His_Phos_1"/>
    <property type="match status" value="1"/>
</dbReference>
<feature type="active site" description="Proton donor/acceptor" evidence="1">
    <location>
        <position position="98"/>
    </location>
</feature>
<name>A0A7W6H5B6_9HYPH</name>
<dbReference type="GO" id="GO:0004619">
    <property type="term" value="F:phosphoglycerate mutase activity"/>
    <property type="evidence" value="ECO:0007669"/>
    <property type="project" value="UniProtKB-EC"/>
</dbReference>
<dbReference type="Gene3D" id="3.40.50.1240">
    <property type="entry name" value="Phosphoglycerate mutase-like"/>
    <property type="match status" value="1"/>
</dbReference>